<feature type="domain" description="Response regulatory" evidence="2">
    <location>
        <begin position="7"/>
        <end position="118"/>
    </location>
</feature>
<evidence type="ECO:0000313" key="4">
    <source>
        <dbReference type="EMBL" id="PWS33883.1"/>
    </source>
</evidence>
<dbReference type="PANTHER" id="PTHR37299:SF1">
    <property type="entry name" value="STAGE 0 SPORULATION PROTEIN A HOMOLOG"/>
    <property type="match status" value="1"/>
</dbReference>
<dbReference type="Gene3D" id="3.40.50.2300">
    <property type="match status" value="1"/>
</dbReference>
<feature type="modified residue" description="4-aspartylphosphate" evidence="1">
    <location>
        <position position="58"/>
    </location>
</feature>
<evidence type="ECO:0000256" key="1">
    <source>
        <dbReference type="PROSITE-ProRule" id="PRU00169"/>
    </source>
</evidence>
<dbReference type="SMART" id="SM00850">
    <property type="entry name" value="LytTR"/>
    <property type="match status" value="1"/>
</dbReference>
<gene>
    <name evidence="4" type="ORF">DF947_00465</name>
</gene>
<evidence type="ECO:0000259" key="2">
    <source>
        <dbReference type="PROSITE" id="PS50110"/>
    </source>
</evidence>
<keyword evidence="5" id="KW-1185">Reference proteome</keyword>
<dbReference type="PROSITE" id="PS50110">
    <property type="entry name" value="RESPONSE_REGULATORY"/>
    <property type="match status" value="1"/>
</dbReference>
<dbReference type="FunFam" id="3.40.50.2300:FF:000051">
    <property type="entry name" value="Two-component response regulator yehT"/>
    <property type="match status" value="1"/>
</dbReference>
<dbReference type="SUPFAM" id="SSF52172">
    <property type="entry name" value="CheY-like"/>
    <property type="match status" value="1"/>
</dbReference>
<dbReference type="InterPro" id="IPR011006">
    <property type="entry name" value="CheY-like_superfamily"/>
</dbReference>
<comment type="caution">
    <text evidence="4">The sequence shown here is derived from an EMBL/GenBank/DDBJ whole genome shotgun (WGS) entry which is preliminary data.</text>
</comment>
<keyword evidence="4" id="KW-0238">DNA-binding</keyword>
<dbReference type="PROSITE" id="PS50930">
    <property type="entry name" value="HTH_LYTTR"/>
    <property type="match status" value="1"/>
</dbReference>
<organism evidence="4 5">
    <name type="scientific">Pedobacter paludis</name>
    <dbReference type="NCBI Taxonomy" id="2203212"/>
    <lineage>
        <taxon>Bacteria</taxon>
        <taxon>Pseudomonadati</taxon>
        <taxon>Bacteroidota</taxon>
        <taxon>Sphingobacteriia</taxon>
        <taxon>Sphingobacteriales</taxon>
        <taxon>Sphingobacteriaceae</taxon>
        <taxon>Pedobacter</taxon>
    </lineage>
</organism>
<dbReference type="Pfam" id="PF00072">
    <property type="entry name" value="Response_reg"/>
    <property type="match status" value="1"/>
</dbReference>
<dbReference type="GO" id="GO:0000156">
    <property type="term" value="F:phosphorelay response regulator activity"/>
    <property type="evidence" value="ECO:0007669"/>
    <property type="project" value="InterPro"/>
</dbReference>
<dbReference type="InterPro" id="IPR046947">
    <property type="entry name" value="LytR-like"/>
</dbReference>
<dbReference type="RefSeq" id="WP_109928463.1">
    <property type="nucleotide sequence ID" value="NZ_QGNY01000001.1"/>
</dbReference>
<dbReference type="GO" id="GO:0003677">
    <property type="term" value="F:DNA binding"/>
    <property type="evidence" value="ECO:0007669"/>
    <property type="project" value="UniProtKB-KW"/>
</dbReference>
<dbReference type="Pfam" id="PF04397">
    <property type="entry name" value="LytTR"/>
    <property type="match status" value="1"/>
</dbReference>
<dbReference type="SMART" id="SM00448">
    <property type="entry name" value="REC"/>
    <property type="match status" value="1"/>
</dbReference>
<feature type="domain" description="HTH LytTR-type" evidence="3">
    <location>
        <begin position="143"/>
        <end position="241"/>
    </location>
</feature>
<evidence type="ECO:0000259" key="3">
    <source>
        <dbReference type="PROSITE" id="PS50930"/>
    </source>
</evidence>
<dbReference type="EMBL" id="QGNY01000001">
    <property type="protein sequence ID" value="PWS33883.1"/>
    <property type="molecule type" value="Genomic_DNA"/>
</dbReference>
<dbReference type="InterPro" id="IPR007492">
    <property type="entry name" value="LytTR_DNA-bd_dom"/>
</dbReference>
<accession>A0A317F664</accession>
<evidence type="ECO:0000313" key="5">
    <source>
        <dbReference type="Proteomes" id="UP000245391"/>
    </source>
</evidence>
<dbReference type="PANTHER" id="PTHR37299">
    <property type="entry name" value="TRANSCRIPTIONAL REGULATOR-RELATED"/>
    <property type="match status" value="1"/>
</dbReference>
<sequence length="249" mass="28754">MKSQVFNCLIVDDEPPAREVLTRYIQTMPMLKLIGECSNALQVYDFLRTEQVDIMFLDIQMPQLSGLELINSLSHPPKIIFTTAFSEYALESYELNAVDYLLKPIKLERFIKAVNKALPMPLSQQPDKSTMEIKEKTASDAFLYFRAERKMVKVILKEVKYIESLKDYVKIITDQEQVITKYSMAALEAMLPFPFFLRIHRSFIINVSKLKSYTTTHVQIENQELPIGKLYQREVLKAFGAGENAPELL</sequence>
<proteinExistence type="predicted"/>
<keyword evidence="1" id="KW-0597">Phosphoprotein</keyword>
<dbReference type="InterPro" id="IPR001789">
    <property type="entry name" value="Sig_transdc_resp-reg_receiver"/>
</dbReference>
<reference evidence="5" key="1">
    <citation type="submission" date="2018-05" db="EMBL/GenBank/DDBJ databases">
        <title>Pedobacter paludis sp. nov., isolated from wetland soil.</title>
        <authorList>
            <person name="Zhang Y."/>
        </authorList>
    </citation>
    <scope>NUCLEOTIDE SEQUENCE [LARGE SCALE GENOMIC DNA]</scope>
    <source>
        <strain evidence="5">R-8</strain>
    </source>
</reference>
<dbReference type="AlphaFoldDB" id="A0A317F664"/>
<name>A0A317F664_9SPHI</name>
<dbReference type="Proteomes" id="UP000245391">
    <property type="component" value="Unassembled WGS sequence"/>
</dbReference>
<protein>
    <submittedName>
        <fullName evidence="4">DNA-binding response regulator</fullName>
    </submittedName>
</protein>
<dbReference type="Gene3D" id="2.40.50.1020">
    <property type="entry name" value="LytTr DNA-binding domain"/>
    <property type="match status" value="1"/>
</dbReference>
<dbReference type="OrthoDB" id="9787344at2"/>